<dbReference type="EMBL" id="KN832872">
    <property type="protein sequence ID" value="KIN05322.1"/>
    <property type="molecule type" value="Genomic_DNA"/>
</dbReference>
<name>A0A0C3HSU0_OIDMZ</name>
<dbReference type="AlphaFoldDB" id="A0A0C3HSU0"/>
<sequence>MFWKAWLKQILEIGSLQESKVWRVYLSVILSCPASCSHLERVICWLSSPQPRAPGDTAA</sequence>
<proteinExistence type="predicted"/>
<reference evidence="1 2" key="1">
    <citation type="submission" date="2014-04" db="EMBL/GenBank/DDBJ databases">
        <authorList>
            <consortium name="DOE Joint Genome Institute"/>
            <person name="Kuo A."/>
            <person name="Martino E."/>
            <person name="Perotto S."/>
            <person name="Kohler A."/>
            <person name="Nagy L.G."/>
            <person name="Floudas D."/>
            <person name="Copeland A."/>
            <person name="Barry K.W."/>
            <person name="Cichocki N."/>
            <person name="Veneault-Fourrey C."/>
            <person name="LaButti K."/>
            <person name="Lindquist E.A."/>
            <person name="Lipzen A."/>
            <person name="Lundell T."/>
            <person name="Morin E."/>
            <person name="Murat C."/>
            <person name="Sun H."/>
            <person name="Tunlid A."/>
            <person name="Henrissat B."/>
            <person name="Grigoriev I.V."/>
            <person name="Hibbett D.S."/>
            <person name="Martin F."/>
            <person name="Nordberg H.P."/>
            <person name="Cantor M.N."/>
            <person name="Hua S.X."/>
        </authorList>
    </citation>
    <scope>NUCLEOTIDE SEQUENCE [LARGE SCALE GENOMIC DNA]</scope>
    <source>
        <strain evidence="1 2">Zn</strain>
    </source>
</reference>
<evidence type="ECO:0000313" key="1">
    <source>
        <dbReference type="EMBL" id="KIN05322.1"/>
    </source>
</evidence>
<reference evidence="2" key="2">
    <citation type="submission" date="2015-01" db="EMBL/GenBank/DDBJ databases">
        <title>Evolutionary Origins and Diversification of the Mycorrhizal Mutualists.</title>
        <authorList>
            <consortium name="DOE Joint Genome Institute"/>
            <consortium name="Mycorrhizal Genomics Consortium"/>
            <person name="Kohler A."/>
            <person name="Kuo A."/>
            <person name="Nagy L.G."/>
            <person name="Floudas D."/>
            <person name="Copeland A."/>
            <person name="Barry K.W."/>
            <person name="Cichocki N."/>
            <person name="Veneault-Fourrey C."/>
            <person name="LaButti K."/>
            <person name="Lindquist E.A."/>
            <person name="Lipzen A."/>
            <person name="Lundell T."/>
            <person name="Morin E."/>
            <person name="Murat C."/>
            <person name="Riley R."/>
            <person name="Ohm R."/>
            <person name="Sun H."/>
            <person name="Tunlid A."/>
            <person name="Henrissat B."/>
            <person name="Grigoriev I.V."/>
            <person name="Hibbett D.S."/>
            <person name="Martin F."/>
        </authorList>
    </citation>
    <scope>NUCLEOTIDE SEQUENCE [LARGE SCALE GENOMIC DNA]</scope>
    <source>
        <strain evidence="2">Zn</strain>
    </source>
</reference>
<accession>A0A0C3HSU0</accession>
<gene>
    <name evidence="1" type="ORF">OIDMADRAFT_17887</name>
</gene>
<evidence type="ECO:0000313" key="2">
    <source>
        <dbReference type="Proteomes" id="UP000054321"/>
    </source>
</evidence>
<protein>
    <submittedName>
        <fullName evidence="1">Uncharacterized protein</fullName>
    </submittedName>
</protein>
<keyword evidence="2" id="KW-1185">Reference proteome</keyword>
<dbReference type="InParanoid" id="A0A0C3HSU0"/>
<organism evidence="1 2">
    <name type="scientific">Oidiodendron maius (strain Zn)</name>
    <dbReference type="NCBI Taxonomy" id="913774"/>
    <lineage>
        <taxon>Eukaryota</taxon>
        <taxon>Fungi</taxon>
        <taxon>Dikarya</taxon>
        <taxon>Ascomycota</taxon>
        <taxon>Pezizomycotina</taxon>
        <taxon>Leotiomycetes</taxon>
        <taxon>Leotiomycetes incertae sedis</taxon>
        <taxon>Myxotrichaceae</taxon>
        <taxon>Oidiodendron</taxon>
    </lineage>
</organism>
<dbReference type="Proteomes" id="UP000054321">
    <property type="component" value="Unassembled WGS sequence"/>
</dbReference>
<dbReference type="HOGENOM" id="CLU_2961400_0_0_1"/>